<dbReference type="InterPro" id="IPR000792">
    <property type="entry name" value="Tscrpt_reg_LuxR_C"/>
</dbReference>
<dbReference type="Proteomes" id="UP000294194">
    <property type="component" value="Unassembled WGS sequence"/>
</dbReference>
<dbReference type="PANTHER" id="PTHR44688:SF16">
    <property type="entry name" value="DNA-BINDING TRANSCRIPTIONAL ACTIVATOR DEVR_DOSR"/>
    <property type="match status" value="1"/>
</dbReference>
<dbReference type="SMART" id="SM00421">
    <property type="entry name" value="HTH_LUXR"/>
    <property type="match status" value="2"/>
</dbReference>
<feature type="domain" description="HTH luxR-type" evidence="4">
    <location>
        <begin position="479"/>
        <end position="544"/>
    </location>
</feature>
<proteinExistence type="predicted"/>
<keyword evidence="3" id="KW-0804">Transcription</keyword>
<accession>A0A4Q9GNL0</accession>
<evidence type="ECO:0000259" key="4">
    <source>
        <dbReference type="PROSITE" id="PS50043"/>
    </source>
</evidence>
<dbReference type="PANTHER" id="PTHR44688">
    <property type="entry name" value="DNA-BINDING TRANSCRIPTIONAL ACTIVATOR DEVR_DOSR"/>
    <property type="match status" value="1"/>
</dbReference>
<dbReference type="Pfam" id="PF00196">
    <property type="entry name" value="GerE"/>
    <property type="match status" value="2"/>
</dbReference>
<dbReference type="EMBL" id="SISG01000001">
    <property type="protein sequence ID" value="TBN56291.1"/>
    <property type="molecule type" value="Genomic_DNA"/>
</dbReference>
<gene>
    <name evidence="5" type="ORF">EYE40_02145</name>
</gene>
<dbReference type="SUPFAM" id="SSF46894">
    <property type="entry name" value="C-terminal effector domain of the bipartite response regulators"/>
    <property type="match status" value="2"/>
</dbReference>
<feature type="domain" description="HTH luxR-type" evidence="4">
    <location>
        <begin position="409"/>
        <end position="474"/>
    </location>
</feature>
<protein>
    <recommendedName>
        <fullName evidence="4">HTH luxR-type domain-containing protein</fullName>
    </recommendedName>
</protein>
<dbReference type="GO" id="GO:0003677">
    <property type="term" value="F:DNA binding"/>
    <property type="evidence" value="ECO:0007669"/>
    <property type="project" value="UniProtKB-KW"/>
</dbReference>
<dbReference type="AlphaFoldDB" id="A0A4Q9GNL0"/>
<sequence length="545" mass="57899">MHRRRALDTVLRQLAAGDSAGANETAASTSDDTNDPYLLGLLAFGQFMSQDFELSARTAARALDAAADPAALMLARAAAGLAATGWASEGPDTLIAARDDLALLDGTDPDSETFIRYLLAEGALSGGRLRLSGEFLAASPDLSPDFLATDAGPHPFLTIMRIMRVRLHCFQGRITEAIELGEAARELATETRAELLVDATLCLLRGNAAQKGQVREIADWLERALPDPTDHLSSGCYLLVAFGLIATADVARAARFVLLAGGTPGLDKLTILDRALGLEMLVAAAVSDHDLTSAAAWRERALPLLDDRIARPTIERILSRVDLLSGDAASSERFAASAVEHAQEDDRAIEVAEGEIVLARARIALSRRGAASASLEVLARSSVGSGHLAARQSAARELRSIGRRLRPATGSGFDGLSARERAVALLVVEGFGNQAIAAELHLSEHTVQVHVSRVLAAFGVPSRFALAAQLAPLLPQTTDDAAPPPLTPRQHAVVDHIVLGHSNEQISHQLGVSVKTVEKHVSEVFRRWNVASRIGVSRIARTREG</sequence>
<evidence type="ECO:0000256" key="1">
    <source>
        <dbReference type="ARBA" id="ARBA00023015"/>
    </source>
</evidence>
<evidence type="ECO:0000256" key="3">
    <source>
        <dbReference type="ARBA" id="ARBA00023163"/>
    </source>
</evidence>
<evidence type="ECO:0000256" key="2">
    <source>
        <dbReference type="ARBA" id="ARBA00023125"/>
    </source>
</evidence>
<dbReference type="GO" id="GO:0006355">
    <property type="term" value="P:regulation of DNA-templated transcription"/>
    <property type="evidence" value="ECO:0007669"/>
    <property type="project" value="InterPro"/>
</dbReference>
<dbReference type="PRINTS" id="PR00038">
    <property type="entry name" value="HTHLUXR"/>
</dbReference>
<keyword evidence="1" id="KW-0805">Transcription regulation</keyword>
<dbReference type="Gene3D" id="1.10.10.10">
    <property type="entry name" value="Winged helix-like DNA-binding domain superfamily/Winged helix DNA-binding domain"/>
    <property type="match status" value="2"/>
</dbReference>
<keyword evidence="6" id="KW-1185">Reference proteome</keyword>
<dbReference type="InterPro" id="IPR036388">
    <property type="entry name" value="WH-like_DNA-bd_sf"/>
</dbReference>
<evidence type="ECO:0000313" key="5">
    <source>
        <dbReference type="EMBL" id="TBN56291.1"/>
    </source>
</evidence>
<dbReference type="PROSITE" id="PS50043">
    <property type="entry name" value="HTH_LUXR_2"/>
    <property type="match status" value="2"/>
</dbReference>
<keyword evidence="2" id="KW-0238">DNA-binding</keyword>
<dbReference type="InterPro" id="IPR016032">
    <property type="entry name" value="Sig_transdc_resp-reg_C-effctor"/>
</dbReference>
<dbReference type="RefSeq" id="WP_130980401.1">
    <property type="nucleotide sequence ID" value="NZ_SISG01000001.1"/>
</dbReference>
<dbReference type="CDD" id="cd06170">
    <property type="entry name" value="LuxR_C_like"/>
    <property type="match status" value="2"/>
</dbReference>
<name>A0A4Q9GNL0_9MICO</name>
<organism evidence="5 6">
    <name type="scientific">Glaciihabitans arcticus</name>
    <dbReference type="NCBI Taxonomy" id="2668039"/>
    <lineage>
        <taxon>Bacteria</taxon>
        <taxon>Bacillati</taxon>
        <taxon>Actinomycetota</taxon>
        <taxon>Actinomycetes</taxon>
        <taxon>Micrococcales</taxon>
        <taxon>Microbacteriaceae</taxon>
        <taxon>Glaciihabitans</taxon>
    </lineage>
</organism>
<evidence type="ECO:0000313" key="6">
    <source>
        <dbReference type="Proteomes" id="UP000294194"/>
    </source>
</evidence>
<reference evidence="6" key="1">
    <citation type="submission" date="2019-02" db="EMBL/GenBank/DDBJ databases">
        <title>Glaciihabitans arcticus sp. nov., a psychrotolerant bacterium isolated from polar soil.</title>
        <authorList>
            <person name="Dahal R.H."/>
        </authorList>
    </citation>
    <scope>NUCLEOTIDE SEQUENCE [LARGE SCALE GENOMIC DNA]</scope>
    <source>
        <strain evidence="6">RP-3-7</strain>
    </source>
</reference>
<comment type="caution">
    <text evidence="5">The sequence shown here is derived from an EMBL/GenBank/DDBJ whole genome shotgun (WGS) entry which is preliminary data.</text>
</comment>